<dbReference type="EMBL" id="QTBD01000146">
    <property type="protein sequence ID" value="REQ52184.1"/>
    <property type="molecule type" value="Genomic_DNA"/>
</dbReference>
<proteinExistence type="predicted"/>
<dbReference type="AlphaFoldDB" id="A0AB73YLX6"/>
<gene>
    <name evidence="2" type="ORF">DSJ38_10800</name>
</gene>
<sequence>AAPMSRAGDDAVGVPPACGGRSDDEERRQ</sequence>
<protein>
    <submittedName>
        <fullName evidence="2">16S rRNA (Guanine(966)-N(2))-methyltransferase RsmD</fullName>
    </submittedName>
</protein>
<dbReference type="Proteomes" id="UP000256381">
    <property type="component" value="Unassembled WGS sequence"/>
</dbReference>
<name>A0AB73YLX6_MYCTX</name>
<evidence type="ECO:0000256" key="1">
    <source>
        <dbReference type="SAM" id="MobiDB-lite"/>
    </source>
</evidence>
<accession>A0AB73YLX6</accession>
<reference evidence="2 3" key="1">
    <citation type="journal article" date="2017" name="N. Engl. J. Med.">
        <title>Transmission of Extensively Drug-Resistant Tuberculosis in South Africa.</title>
        <authorList>
            <person name="Shah N.S."/>
            <person name="Auld S.C."/>
            <person name="Brust J.C."/>
            <person name="Mathema B."/>
            <person name="Ismail N."/>
            <person name="Moodley P."/>
            <person name="Mlisana K."/>
            <person name="Allana S."/>
            <person name="Campbell A."/>
            <person name="Mthiyane T."/>
            <person name="Morris N."/>
            <person name="Mpangase P."/>
            <person name="van der Meulen H."/>
            <person name="Omar S.V."/>
            <person name="Brown T.S."/>
            <person name="Narechania A."/>
            <person name="Shaskina E."/>
            <person name="Kapwata T."/>
            <person name="Kreiswirth B."/>
            <person name="Gandhi N.R."/>
        </authorList>
    </citation>
    <scope>NUCLEOTIDE SEQUENCE [LARGE SCALE GENOMIC DNA]</scope>
    <source>
        <strain evidence="2 3">32301_S10</strain>
    </source>
</reference>
<organism evidence="2 3">
    <name type="scientific">Mycobacterium tuberculosis</name>
    <dbReference type="NCBI Taxonomy" id="1773"/>
    <lineage>
        <taxon>Bacteria</taxon>
        <taxon>Bacillati</taxon>
        <taxon>Actinomycetota</taxon>
        <taxon>Actinomycetes</taxon>
        <taxon>Mycobacteriales</taxon>
        <taxon>Mycobacteriaceae</taxon>
        <taxon>Mycobacterium</taxon>
        <taxon>Mycobacterium tuberculosis complex</taxon>
    </lineage>
</organism>
<comment type="caution">
    <text evidence="2">The sequence shown here is derived from an EMBL/GenBank/DDBJ whole genome shotgun (WGS) entry which is preliminary data.</text>
</comment>
<feature type="region of interest" description="Disordered" evidence="1">
    <location>
        <begin position="1"/>
        <end position="29"/>
    </location>
</feature>
<evidence type="ECO:0000313" key="2">
    <source>
        <dbReference type="EMBL" id="REQ52184.1"/>
    </source>
</evidence>
<evidence type="ECO:0000313" key="3">
    <source>
        <dbReference type="Proteomes" id="UP000256381"/>
    </source>
</evidence>
<feature type="non-terminal residue" evidence="2">
    <location>
        <position position="1"/>
    </location>
</feature>